<dbReference type="NCBIfam" id="TIGR02595">
    <property type="entry name" value="PEP_CTERM"/>
    <property type="match status" value="1"/>
</dbReference>
<keyword evidence="3" id="KW-1185">Reference proteome</keyword>
<dbReference type="AlphaFoldDB" id="A0A3S1C6C5"/>
<dbReference type="InterPro" id="IPR013424">
    <property type="entry name" value="Ice-binding_C"/>
</dbReference>
<evidence type="ECO:0000313" key="3">
    <source>
        <dbReference type="Proteomes" id="UP000276103"/>
    </source>
</evidence>
<evidence type="ECO:0000259" key="1">
    <source>
        <dbReference type="Pfam" id="PF07589"/>
    </source>
</evidence>
<feature type="domain" description="Ice-binding protein C-terminal" evidence="1">
    <location>
        <begin position="234"/>
        <end position="257"/>
    </location>
</feature>
<dbReference type="EMBL" id="RSCM01000004">
    <property type="protein sequence ID" value="RUS97754.1"/>
    <property type="molecule type" value="Genomic_DNA"/>
</dbReference>
<dbReference type="NCBIfam" id="NF038121">
    <property type="entry name" value="PEP_CTERM_LEVG"/>
    <property type="match status" value="1"/>
</dbReference>
<reference evidence="2 3" key="1">
    <citation type="journal article" date="2019" name="Genome Biol. Evol.">
        <title>Day and night: Metabolic profiles and evolutionary relationships of six axenic non-marine cyanobacteria.</title>
        <authorList>
            <person name="Will S.E."/>
            <person name="Henke P."/>
            <person name="Boedeker C."/>
            <person name="Huang S."/>
            <person name="Brinkmann H."/>
            <person name="Rohde M."/>
            <person name="Jarek M."/>
            <person name="Friedl T."/>
            <person name="Seufert S."/>
            <person name="Schumacher M."/>
            <person name="Overmann J."/>
            <person name="Neumann-Schaal M."/>
            <person name="Petersen J."/>
        </authorList>
    </citation>
    <scope>NUCLEOTIDE SEQUENCE [LARGE SCALE GENOMIC DNA]</scope>
    <source>
        <strain evidence="2 3">SAG 1403-4b</strain>
    </source>
</reference>
<evidence type="ECO:0000313" key="2">
    <source>
        <dbReference type="EMBL" id="RUS97754.1"/>
    </source>
</evidence>
<dbReference type="Proteomes" id="UP000276103">
    <property type="component" value="Unassembled WGS sequence"/>
</dbReference>
<protein>
    <recommendedName>
        <fullName evidence="1">Ice-binding protein C-terminal domain-containing protein</fullName>
    </recommendedName>
</protein>
<organism evidence="2 3">
    <name type="scientific">Trichormus variabilis SAG 1403-4b</name>
    <dbReference type="NCBI Taxonomy" id="447716"/>
    <lineage>
        <taxon>Bacteria</taxon>
        <taxon>Bacillati</taxon>
        <taxon>Cyanobacteriota</taxon>
        <taxon>Cyanophyceae</taxon>
        <taxon>Nostocales</taxon>
        <taxon>Nostocaceae</taxon>
        <taxon>Trichormus</taxon>
    </lineage>
</organism>
<accession>A0A3S1C6C5</accession>
<comment type="caution">
    <text evidence="2">The sequence shown here is derived from an EMBL/GenBank/DDBJ whole genome shotgun (WGS) entry which is preliminary data.</text>
</comment>
<name>A0A3S1C6C5_ANAVA</name>
<proteinExistence type="predicted"/>
<dbReference type="Pfam" id="PF07589">
    <property type="entry name" value="PEP-CTERM"/>
    <property type="match status" value="1"/>
</dbReference>
<sequence length="265" mass="28034">MFIVYGMKQKISCLQSHTYRAIKQMASFKSLVTTVAVSTLGLSLFGGLSQAQAASLVPASEGEVVNSIVNGSPLGYTITSLDYDGVGGYKPSLLFVDNRTTANTYKSGSIKFEKKDAGTNPDGFWFRPVAVNSQGKYPEKGQLEVGKFNFNFGAIAKTLKLSFFDVEDKGTIINNLIENIVGLNSSSIELVAGVDSNIQTVILKNVTSFDVKLGMIGGAAFPTTGDGVRLQIESVPEPTTILGLGALGLAGTFGLRKGKKSSPVV</sequence>
<gene>
    <name evidence="2" type="ORF">DSM107003_16290</name>
</gene>